<keyword evidence="2" id="KW-1185">Reference proteome</keyword>
<organism evidence="1 2">
    <name type="scientific">Flavobacterium collinsii</name>
    <dbReference type="NCBI Taxonomy" id="1114861"/>
    <lineage>
        <taxon>Bacteria</taxon>
        <taxon>Pseudomonadati</taxon>
        <taxon>Bacteroidota</taxon>
        <taxon>Flavobacteriia</taxon>
        <taxon>Flavobacteriales</taxon>
        <taxon>Flavobacteriaceae</taxon>
        <taxon>Flavobacterium</taxon>
    </lineage>
</organism>
<reference evidence="1 2" key="1">
    <citation type="submission" date="2020-02" db="EMBL/GenBank/DDBJ databases">
        <authorList>
            <person name="Criscuolo A."/>
        </authorList>
    </citation>
    <scope>NUCLEOTIDE SEQUENCE [LARGE SCALE GENOMIC DNA]</scope>
    <source>
        <strain evidence="1">CECT7796</strain>
    </source>
</reference>
<evidence type="ECO:0000313" key="1">
    <source>
        <dbReference type="EMBL" id="CAA9197741.1"/>
    </source>
</evidence>
<sequence>MKIKLVLLCFGITILPTIFGSNNEDKFSILYEQRYRHRDEDIKALAYDQWVVKKKNCIKVYNKGKLNVCYINS</sequence>
<comment type="caution">
    <text evidence="1">The sequence shown here is derived from an EMBL/GenBank/DDBJ whole genome shotgun (WGS) entry which is preliminary data.</text>
</comment>
<accession>A0ABN7EI93</accession>
<evidence type="ECO:0000313" key="2">
    <source>
        <dbReference type="Proteomes" id="UP000474567"/>
    </source>
</evidence>
<dbReference type="Proteomes" id="UP000474567">
    <property type="component" value="Unassembled WGS sequence"/>
</dbReference>
<proteinExistence type="predicted"/>
<dbReference type="EMBL" id="CADCST010000077">
    <property type="protein sequence ID" value="CAA9197741.1"/>
    <property type="molecule type" value="Genomic_DNA"/>
</dbReference>
<protein>
    <submittedName>
        <fullName evidence="1">Uncharacterized protein</fullName>
    </submittedName>
</protein>
<gene>
    <name evidence="1" type="ORF">FLACOL7796_01823</name>
</gene>
<name>A0ABN7EI93_9FLAO</name>